<evidence type="ECO:0000313" key="11">
    <source>
        <dbReference type="Proteomes" id="UP000029999"/>
    </source>
</evidence>
<evidence type="ECO:0000256" key="6">
    <source>
        <dbReference type="ARBA" id="ARBA00023141"/>
    </source>
</evidence>
<evidence type="ECO:0000256" key="1">
    <source>
        <dbReference type="ARBA" id="ARBA00003726"/>
    </source>
</evidence>
<dbReference type="Pfam" id="PF00793">
    <property type="entry name" value="DAHP_synth_1"/>
    <property type="match status" value="1"/>
</dbReference>
<dbReference type="NCBIfam" id="TIGR00034">
    <property type="entry name" value="aroFGH"/>
    <property type="match status" value="1"/>
</dbReference>
<dbReference type="GO" id="GO:0009423">
    <property type="term" value="P:chorismate biosynthetic process"/>
    <property type="evidence" value="ECO:0007669"/>
    <property type="project" value="UniProtKB-UniPathway"/>
</dbReference>
<evidence type="ECO:0000256" key="4">
    <source>
        <dbReference type="ARBA" id="ARBA00022605"/>
    </source>
</evidence>
<comment type="caution">
    <text evidence="10">The sequence shown here is derived from an EMBL/GenBank/DDBJ whole genome shotgun (WGS) entry which is preliminary data.</text>
</comment>
<dbReference type="NCBIfam" id="NF009395">
    <property type="entry name" value="PRK12755.1"/>
    <property type="match status" value="1"/>
</dbReference>
<dbReference type="InterPro" id="IPR006219">
    <property type="entry name" value="DAHP_synth_1"/>
</dbReference>
<dbReference type="InterPro" id="IPR006218">
    <property type="entry name" value="DAHP1/KDSA"/>
</dbReference>
<dbReference type="EC" id="2.5.1.54" evidence="8"/>
<evidence type="ECO:0000256" key="7">
    <source>
        <dbReference type="ARBA" id="ARBA00047508"/>
    </source>
</evidence>
<dbReference type="GO" id="GO:0005737">
    <property type="term" value="C:cytoplasm"/>
    <property type="evidence" value="ECO:0007669"/>
    <property type="project" value="TreeGrafter"/>
</dbReference>
<evidence type="ECO:0000256" key="2">
    <source>
        <dbReference type="ARBA" id="ARBA00004688"/>
    </source>
</evidence>
<comment type="function">
    <text evidence="1 8">Stereospecific condensation of phosphoenolpyruvate (PEP) and D-erythrose-4-phosphate (E4P) giving rise to 3-deoxy-D-arabino-heptulosonate-7-phosphate (DAHP).</text>
</comment>
<dbReference type="GO" id="GO:0003849">
    <property type="term" value="F:3-deoxy-7-phosphoheptulonate synthase activity"/>
    <property type="evidence" value="ECO:0007669"/>
    <property type="project" value="UniProtKB-EC"/>
</dbReference>
<dbReference type="PIRSF" id="PIRSF001361">
    <property type="entry name" value="DAHP_synthase"/>
    <property type="match status" value="1"/>
</dbReference>
<comment type="pathway">
    <text evidence="2 8">Metabolic intermediate biosynthesis; chorismate biosynthesis; chorismate from D-erythrose 4-phosphate and phosphoenolpyruvate: step 1/7.</text>
</comment>
<dbReference type="GO" id="GO:0008652">
    <property type="term" value="P:amino acid biosynthetic process"/>
    <property type="evidence" value="ECO:0007669"/>
    <property type="project" value="UniProtKB-KW"/>
</dbReference>
<reference evidence="10 11" key="1">
    <citation type="submission" date="2014-09" db="EMBL/GenBank/DDBJ databases">
        <authorList>
            <person name="Grob C."/>
            <person name="Taubert M."/>
            <person name="Howat A.M."/>
            <person name="Burns O.J."/>
            <person name="Dixon J.L."/>
            <person name="Chen Y."/>
            <person name="Murrell J.C."/>
        </authorList>
    </citation>
    <scope>NUCLEOTIDE SEQUENCE [LARGE SCALE GENOMIC DNA]</scope>
    <source>
        <strain evidence="10">L4</strain>
    </source>
</reference>
<comment type="catalytic activity">
    <reaction evidence="7 8">
        <text>D-erythrose 4-phosphate + phosphoenolpyruvate + H2O = 7-phospho-2-dehydro-3-deoxy-D-arabino-heptonate + phosphate</text>
        <dbReference type="Rhea" id="RHEA:14717"/>
        <dbReference type="ChEBI" id="CHEBI:15377"/>
        <dbReference type="ChEBI" id="CHEBI:16897"/>
        <dbReference type="ChEBI" id="CHEBI:43474"/>
        <dbReference type="ChEBI" id="CHEBI:58394"/>
        <dbReference type="ChEBI" id="CHEBI:58702"/>
        <dbReference type="EC" id="2.5.1.54"/>
    </reaction>
</comment>
<accession>A0A0A0BG44</accession>
<keyword evidence="5 8" id="KW-0808">Transferase</keyword>
<name>A0A0A0BG44_9GAMM</name>
<dbReference type="AlphaFoldDB" id="A0A0A0BG44"/>
<evidence type="ECO:0000259" key="9">
    <source>
        <dbReference type="Pfam" id="PF00793"/>
    </source>
</evidence>
<keyword evidence="6 8" id="KW-0057">Aromatic amino acid biosynthesis</keyword>
<organism evidence="10 11">
    <name type="scientific">Methylophaga thiooxydans</name>
    <dbReference type="NCBI Taxonomy" id="392484"/>
    <lineage>
        <taxon>Bacteria</taxon>
        <taxon>Pseudomonadati</taxon>
        <taxon>Pseudomonadota</taxon>
        <taxon>Gammaproteobacteria</taxon>
        <taxon>Thiotrichales</taxon>
        <taxon>Piscirickettsiaceae</taxon>
        <taxon>Methylophaga</taxon>
    </lineage>
</organism>
<evidence type="ECO:0000313" key="10">
    <source>
        <dbReference type="EMBL" id="KGM07508.1"/>
    </source>
</evidence>
<sequence>MLYSTDDLRITGIQEVIPPAQLHEELPITDQASETVFNARNSTQKILHKKDDRLIVIVGPCSIHDPDAAREYATRLKPLKEELSDELHIIMRVYFEKPRSVVGWKGLINDPYLDGSFKINDGLLIARRLMLDLAEMGVPSATEYLDLISPQYIADLVAWGAIGARTTESQAHRELASGLSCPVGFKNATDGGLQIAVDACLSASKPHHFMSVTKEGRSAIFSTTGNPDCHVILRGGREPNFDAASVGAAAEVIGRSGQDVRIMIDCSHANSGKNHVQQETVCRDVASQVASGDKRIIGLMLESNLVEGRQNAEPGKKLTYGQSITDACMAWDNTDSLLRELAQSVKQRRQKD</sequence>
<gene>
    <name evidence="10" type="ORF">LP43_1119</name>
</gene>
<dbReference type="PANTHER" id="PTHR21225">
    <property type="entry name" value="PHOSPHO-2-DEHYDRO-3-DEOXYHEPTONATE ALDOLASE DAHP SYNTHETASE"/>
    <property type="match status" value="1"/>
</dbReference>
<keyword evidence="4 8" id="KW-0028">Amino-acid biosynthesis</keyword>
<dbReference type="PANTHER" id="PTHR21225:SF12">
    <property type="entry name" value="PHOSPHO-2-DEHYDRO-3-DEOXYHEPTONATE ALDOLASE, TYROSINE-INHIBITED"/>
    <property type="match status" value="1"/>
</dbReference>
<dbReference type="Gene3D" id="3.20.20.70">
    <property type="entry name" value="Aldolase class I"/>
    <property type="match status" value="1"/>
</dbReference>
<dbReference type="GO" id="GO:0042802">
    <property type="term" value="F:identical protein binding"/>
    <property type="evidence" value="ECO:0007669"/>
    <property type="project" value="UniProtKB-ARBA"/>
</dbReference>
<comment type="similarity">
    <text evidence="3 8">Belongs to the class-I DAHP synthase family.</text>
</comment>
<dbReference type="Proteomes" id="UP000029999">
    <property type="component" value="Unassembled WGS sequence"/>
</dbReference>
<evidence type="ECO:0000256" key="5">
    <source>
        <dbReference type="ARBA" id="ARBA00022679"/>
    </source>
</evidence>
<protein>
    <recommendedName>
        <fullName evidence="8">Phospho-2-dehydro-3-deoxyheptonate aldolase</fullName>
        <ecNumber evidence="8">2.5.1.54</ecNumber>
    </recommendedName>
</protein>
<dbReference type="EMBL" id="JRQD01000002">
    <property type="protein sequence ID" value="KGM07508.1"/>
    <property type="molecule type" value="Genomic_DNA"/>
</dbReference>
<dbReference type="STRING" id="392484.LP43_1119"/>
<feature type="domain" description="DAHP synthetase I/KDSA" evidence="9">
    <location>
        <begin position="43"/>
        <end position="337"/>
    </location>
</feature>
<dbReference type="FunFam" id="3.20.20.70:FF:000005">
    <property type="entry name" value="Phospho-2-dehydro-3-deoxyheptonate aldolase"/>
    <property type="match status" value="1"/>
</dbReference>
<evidence type="ECO:0000256" key="8">
    <source>
        <dbReference type="PIRNR" id="PIRNR001361"/>
    </source>
</evidence>
<evidence type="ECO:0000256" key="3">
    <source>
        <dbReference type="ARBA" id="ARBA00007985"/>
    </source>
</evidence>
<dbReference type="SUPFAM" id="SSF51569">
    <property type="entry name" value="Aldolase"/>
    <property type="match status" value="1"/>
</dbReference>
<dbReference type="InterPro" id="IPR013785">
    <property type="entry name" value="Aldolase_TIM"/>
</dbReference>
<dbReference type="RefSeq" id="WP_036312859.1">
    <property type="nucleotide sequence ID" value="NZ_JADFAB010000032.1"/>
</dbReference>
<dbReference type="GO" id="GO:0009073">
    <property type="term" value="P:aromatic amino acid family biosynthetic process"/>
    <property type="evidence" value="ECO:0007669"/>
    <property type="project" value="UniProtKB-KW"/>
</dbReference>
<dbReference type="UniPathway" id="UPA00053">
    <property type="reaction ID" value="UER00084"/>
</dbReference>
<dbReference type="NCBIfam" id="NF009396">
    <property type="entry name" value="PRK12756.1"/>
    <property type="match status" value="1"/>
</dbReference>
<proteinExistence type="inferred from homology"/>